<dbReference type="AlphaFoldDB" id="A0A445FFD7"/>
<dbReference type="PANTHER" id="PTHR43522:SF17">
    <property type="entry name" value="TRANSKETOLASE, CHLOROPLASTIC"/>
    <property type="match status" value="1"/>
</dbReference>
<feature type="domain" description="Transketolase-like pyrimidine-binding" evidence="4">
    <location>
        <begin position="262"/>
        <end position="434"/>
    </location>
</feature>
<dbReference type="Pfam" id="PF02779">
    <property type="entry name" value="Transket_pyr"/>
    <property type="match status" value="1"/>
</dbReference>
<dbReference type="GO" id="GO:0016020">
    <property type="term" value="C:membrane"/>
    <property type="evidence" value="ECO:0007669"/>
    <property type="project" value="UniProtKB-UniRule"/>
</dbReference>
<dbReference type="InterPro" id="IPR018108">
    <property type="entry name" value="MCP_transmembrane"/>
</dbReference>
<reference evidence="5 6" key="1">
    <citation type="submission" date="2018-09" db="EMBL/GenBank/DDBJ databases">
        <title>A high-quality reference genome of wild soybean provides a powerful tool to mine soybean genomes.</title>
        <authorList>
            <person name="Xie M."/>
            <person name="Chung C.Y.L."/>
            <person name="Li M.-W."/>
            <person name="Wong F.-L."/>
            <person name="Chan T.-F."/>
            <person name="Lam H.-M."/>
        </authorList>
    </citation>
    <scope>NUCLEOTIDE SEQUENCE [LARGE SCALE GENOMIC DNA]</scope>
    <source>
        <strain evidence="6">cv. W05</strain>
        <tissue evidence="5">Hypocotyl of etiolated seedlings</tissue>
    </source>
</reference>
<sequence length="477" mass="52835">MASKDIPGPPDKPMIMVNYKGKTNILDALAGISLPLDQGIFTRVPLVMRLQNHPLPTPELMLEFNGTTSSTDAIEKANSGHPGLPMGCATMDHILYDEVMNYYSNNPTCFNHFILSTRHVCMLQFILLHLASCDNVLEEDLKEFRQWGTRVPGHPMNFEPFRIEVTTGPPGQGIANVVGLALALYDDNHISIGGDPEIIFTANVDQCFKALRWHVIRVKNENTGYVEIHATIKEAKVIKHKSTLIKWLGKSTSDIHSRNPTDVTRNLSKENLNALLKVLPGLLGGSANLASSLMTLLKSYGDFQKYNIEERNVRFGVREHGMGAIYHGIALHSTRFIPYYATFFIVIDYMRAAIRIYALCEAKVIYVLTHDSIRLGEDGPLCQPIEHLASFRAMSNTLMLCPVDGNETVGLYKVVVVNRKTPSILALFSQKLTQLLGTSNEEVEKRGHIISDNSLGNKPNVILIGTGSELAVVVATT</sequence>
<keyword evidence="5" id="KW-0808">Transferase</keyword>
<dbReference type="PROSITE" id="PS50920">
    <property type="entry name" value="SOLCAR"/>
    <property type="match status" value="1"/>
</dbReference>
<dbReference type="GO" id="GO:0004802">
    <property type="term" value="F:transketolase activity"/>
    <property type="evidence" value="ECO:0007669"/>
    <property type="project" value="TreeGrafter"/>
</dbReference>
<protein>
    <submittedName>
        <fullName evidence="5">Transketolase, chloroplastic</fullName>
        <ecNumber evidence="5">2.2.1.7</ecNumber>
    </submittedName>
</protein>
<evidence type="ECO:0000313" key="6">
    <source>
        <dbReference type="Proteomes" id="UP000289340"/>
    </source>
</evidence>
<dbReference type="InterPro" id="IPR029061">
    <property type="entry name" value="THDP-binding"/>
</dbReference>
<dbReference type="Proteomes" id="UP000289340">
    <property type="component" value="Chromosome 19"/>
</dbReference>
<dbReference type="EMBL" id="QZWG01000019">
    <property type="protein sequence ID" value="RZB47559.1"/>
    <property type="molecule type" value="Genomic_DNA"/>
</dbReference>
<name>A0A445FFD7_GLYSO</name>
<evidence type="ECO:0000256" key="2">
    <source>
        <dbReference type="ARBA" id="ARBA00001964"/>
    </source>
</evidence>
<proteinExistence type="predicted"/>
<dbReference type="Gene3D" id="3.40.50.970">
    <property type="match status" value="2"/>
</dbReference>
<evidence type="ECO:0000313" key="5">
    <source>
        <dbReference type="EMBL" id="RZB47559.1"/>
    </source>
</evidence>
<dbReference type="GO" id="GO:0005829">
    <property type="term" value="C:cytosol"/>
    <property type="evidence" value="ECO:0007669"/>
    <property type="project" value="TreeGrafter"/>
</dbReference>
<comment type="caution">
    <text evidence="5">The sequence shown here is derived from an EMBL/GenBank/DDBJ whole genome shotgun (WGS) entry which is preliminary data.</text>
</comment>
<dbReference type="SUPFAM" id="SSF52518">
    <property type="entry name" value="Thiamin diphosphate-binding fold (THDP-binding)"/>
    <property type="match status" value="2"/>
</dbReference>
<dbReference type="Pfam" id="PF00456">
    <property type="entry name" value="Transketolase_N"/>
    <property type="match status" value="1"/>
</dbReference>
<keyword evidence="3" id="KW-0472">Membrane</keyword>
<dbReference type="InterPro" id="IPR005475">
    <property type="entry name" value="Transketolase-like_Pyr-bd"/>
</dbReference>
<dbReference type="EC" id="2.2.1.7" evidence="5"/>
<dbReference type="PANTHER" id="PTHR43522">
    <property type="entry name" value="TRANSKETOLASE"/>
    <property type="match status" value="1"/>
</dbReference>
<comment type="cofactor">
    <cofactor evidence="2">
        <name>thiamine diphosphate</name>
        <dbReference type="ChEBI" id="CHEBI:58937"/>
    </cofactor>
</comment>
<keyword evidence="3" id="KW-0812">Transmembrane</keyword>
<dbReference type="InterPro" id="IPR033247">
    <property type="entry name" value="Transketolase_fam"/>
</dbReference>
<evidence type="ECO:0000256" key="3">
    <source>
        <dbReference type="PROSITE-ProRule" id="PRU00282"/>
    </source>
</evidence>
<comment type="cofactor">
    <cofactor evidence="1">
        <name>Co(2+)</name>
        <dbReference type="ChEBI" id="CHEBI:48828"/>
    </cofactor>
</comment>
<dbReference type="GO" id="GO:0008661">
    <property type="term" value="F:1-deoxy-D-xylulose-5-phosphate synthase activity"/>
    <property type="evidence" value="ECO:0007669"/>
    <property type="project" value="UniProtKB-EC"/>
</dbReference>
<gene>
    <name evidence="5" type="ORF">D0Y65_051245</name>
</gene>
<dbReference type="InterPro" id="IPR005474">
    <property type="entry name" value="Transketolase_N"/>
</dbReference>
<dbReference type="SMART" id="SM00861">
    <property type="entry name" value="Transket_pyr"/>
    <property type="match status" value="1"/>
</dbReference>
<evidence type="ECO:0000259" key="4">
    <source>
        <dbReference type="SMART" id="SM00861"/>
    </source>
</evidence>
<accession>A0A445FFD7</accession>
<organism evidence="5 6">
    <name type="scientific">Glycine soja</name>
    <name type="common">Wild soybean</name>
    <dbReference type="NCBI Taxonomy" id="3848"/>
    <lineage>
        <taxon>Eukaryota</taxon>
        <taxon>Viridiplantae</taxon>
        <taxon>Streptophyta</taxon>
        <taxon>Embryophyta</taxon>
        <taxon>Tracheophyta</taxon>
        <taxon>Spermatophyta</taxon>
        <taxon>Magnoliopsida</taxon>
        <taxon>eudicotyledons</taxon>
        <taxon>Gunneridae</taxon>
        <taxon>Pentapetalae</taxon>
        <taxon>rosids</taxon>
        <taxon>fabids</taxon>
        <taxon>Fabales</taxon>
        <taxon>Fabaceae</taxon>
        <taxon>Papilionoideae</taxon>
        <taxon>50 kb inversion clade</taxon>
        <taxon>NPAAA clade</taxon>
        <taxon>indigoferoid/millettioid clade</taxon>
        <taxon>Phaseoleae</taxon>
        <taxon>Glycine</taxon>
        <taxon>Glycine subgen. Soja</taxon>
    </lineage>
</organism>
<dbReference type="CDD" id="cd07033">
    <property type="entry name" value="TPP_PYR_DXS_TK_like"/>
    <property type="match status" value="1"/>
</dbReference>
<keyword evidence="6" id="KW-1185">Reference proteome</keyword>
<evidence type="ECO:0000256" key="1">
    <source>
        <dbReference type="ARBA" id="ARBA00001941"/>
    </source>
</evidence>
<dbReference type="GO" id="GO:0006098">
    <property type="term" value="P:pentose-phosphate shunt"/>
    <property type="evidence" value="ECO:0007669"/>
    <property type="project" value="TreeGrafter"/>
</dbReference>
<feature type="repeat" description="Solcar" evidence="3">
    <location>
        <begin position="272"/>
        <end position="353"/>
    </location>
</feature>